<sequence>MASSLHITLPNGLEYSQPTGLFIDNEFMEASGDALTVINPATEEDIATFTGASGNDVNAAVAAARRAFEGPWSELPAAERGNLLMKLASLIDRDRELLASIDAMDNGKTFSAALNVDIAASHNVFKYYAGAADKLSGSTVETYPSKFAYVLREPLGVCGQIIPWYLAGTAIWNMHAKRCRNFPFMMLAWKVAPALACGNTIVLKPAEQTPLSALYFGKLVVEAGFPPGVVNIVPGLGSVTGKALAEHMDVDKIAFTGSTTTGRAIMRSAASNLKNITLECGGKNPSIVFDDADLDQAVKWCHVGIMDNQGQTCISTSRIYVQEGVYDRFVEKFAEVTRKHHLLGDPFDPNTWQGPQISKAQYEKVLSYIEEGKKSGARLVYGGATHGQKGYFIEPTAFADTTEDMKIVQEEIFGPVVAISKFKTFDEVLVKANNSCYGLSAAVFTENITKGHQMARRLQAGMVFLNSSGDTHYGVPFGGYKSSGIGRELGQYALDAYTQTKAVHVNLGN</sequence>
<organism evidence="1 2">
    <name type="scientific">Fusarium keratoplasticum</name>
    <dbReference type="NCBI Taxonomy" id="1328300"/>
    <lineage>
        <taxon>Eukaryota</taxon>
        <taxon>Fungi</taxon>
        <taxon>Dikarya</taxon>
        <taxon>Ascomycota</taxon>
        <taxon>Pezizomycotina</taxon>
        <taxon>Sordariomycetes</taxon>
        <taxon>Hypocreomycetidae</taxon>
        <taxon>Hypocreales</taxon>
        <taxon>Nectriaceae</taxon>
        <taxon>Fusarium</taxon>
        <taxon>Fusarium solani species complex</taxon>
    </lineage>
</organism>
<evidence type="ECO:0000313" key="2">
    <source>
        <dbReference type="Proteomes" id="UP001065298"/>
    </source>
</evidence>
<accession>A0ACC0QCA0</accession>
<dbReference type="EMBL" id="CM046517">
    <property type="protein sequence ID" value="KAI8648202.1"/>
    <property type="molecule type" value="Genomic_DNA"/>
</dbReference>
<evidence type="ECO:0000313" key="1">
    <source>
        <dbReference type="EMBL" id="KAI8648202.1"/>
    </source>
</evidence>
<protein>
    <submittedName>
        <fullName evidence="1">Aldedh domain-containing protein</fullName>
    </submittedName>
</protein>
<name>A0ACC0QCA0_9HYPO</name>
<keyword evidence="2" id="KW-1185">Reference proteome</keyword>
<reference evidence="1" key="1">
    <citation type="submission" date="2022-06" db="EMBL/GenBank/DDBJ databases">
        <title>Fusarium solani species complex genomes reveal bases of compartmentalisation and animal pathogenesis.</title>
        <authorList>
            <person name="Tsai I.J."/>
        </authorList>
    </citation>
    <scope>NUCLEOTIDE SEQUENCE</scope>
    <source>
        <strain evidence="1">Fu6.1</strain>
    </source>
</reference>
<comment type="caution">
    <text evidence="1">The sequence shown here is derived from an EMBL/GenBank/DDBJ whole genome shotgun (WGS) entry which is preliminary data.</text>
</comment>
<gene>
    <name evidence="1" type="ORF">NCS57_01488100</name>
</gene>
<proteinExistence type="predicted"/>
<dbReference type="Proteomes" id="UP001065298">
    <property type="component" value="Chromosome 15"/>
</dbReference>